<dbReference type="Proteomes" id="UP001234297">
    <property type="component" value="Chromosome 5"/>
</dbReference>
<organism evidence="1 2">
    <name type="scientific">Persea americana</name>
    <name type="common">Avocado</name>
    <dbReference type="NCBI Taxonomy" id="3435"/>
    <lineage>
        <taxon>Eukaryota</taxon>
        <taxon>Viridiplantae</taxon>
        <taxon>Streptophyta</taxon>
        <taxon>Embryophyta</taxon>
        <taxon>Tracheophyta</taxon>
        <taxon>Spermatophyta</taxon>
        <taxon>Magnoliopsida</taxon>
        <taxon>Magnoliidae</taxon>
        <taxon>Laurales</taxon>
        <taxon>Lauraceae</taxon>
        <taxon>Persea</taxon>
    </lineage>
</organism>
<comment type="caution">
    <text evidence="1">The sequence shown here is derived from an EMBL/GenBank/DDBJ whole genome shotgun (WGS) entry which is preliminary data.</text>
</comment>
<name>A0ACC2M4Y5_PERAE</name>
<evidence type="ECO:0000313" key="1">
    <source>
        <dbReference type="EMBL" id="KAJ8640734.1"/>
    </source>
</evidence>
<proteinExistence type="predicted"/>
<gene>
    <name evidence="1" type="ORF">MRB53_017428</name>
</gene>
<accession>A0ACC2M4Y5</accession>
<sequence length="241" mass="27983">MEFLGACEVYLVRISSGRNLSNISYLKNRVNQVEKEMDRFLEQYDKESMKMAVLKHEEIFKEQVYELHRLYRIQKLLMNDVQRKGLETPLSSIQNSETGVSLSQSNYIYKEEQRLRSSIDLERPACYNGEAMSRFEQEIDIELRLGRGYNQMKKDETSLATDCWPSFSSSSTDSSAMQNSVGTLQSINTTQVIMGHDWGLFRMPATNVSFQSEKMNSFVVDEQLGQERGKQPPWLFHVVSW</sequence>
<dbReference type="EMBL" id="CM056813">
    <property type="protein sequence ID" value="KAJ8640734.1"/>
    <property type="molecule type" value="Genomic_DNA"/>
</dbReference>
<evidence type="ECO:0000313" key="2">
    <source>
        <dbReference type="Proteomes" id="UP001234297"/>
    </source>
</evidence>
<keyword evidence="2" id="KW-1185">Reference proteome</keyword>
<reference evidence="1 2" key="1">
    <citation type="journal article" date="2022" name="Hortic Res">
        <title>A haplotype resolved chromosomal level avocado genome allows analysis of novel avocado genes.</title>
        <authorList>
            <person name="Nath O."/>
            <person name="Fletcher S.J."/>
            <person name="Hayward A."/>
            <person name="Shaw L.M."/>
            <person name="Masouleh A.K."/>
            <person name="Furtado A."/>
            <person name="Henry R.J."/>
            <person name="Mitter N."/>
        </authorList>
    </citation>
    <scope>NUCLEOTIDE SEQUENCE [LARGE SCALE GENOMIC DNA]</scope>
    <source>
        <strain evidence="2">cv. Hass</strain>
    </source>
</reference>
<protein>
    <submittedName>
        <fullName evidence="1">Uncharacterized protein</fullName>
    </submittedName>
</protein>